<dbReference type="InterPro" id="IPR036565">
    <property type="entry name" value="Mur-like_cat_sf"/>
</dbReference>
<evidence type="ECO:0000256" key="7">
    <source>
        <dbReference type="ARBA" id="ARBA00022840"/>
    </source>
</evidence>
<keyword evidence="7 11" id="KW-0067">ATP-binding</keyword>
<dbReference type="AlphaFoldDB" id="A0A916WCL8"/>
<dbReference type="EC" id="6.3.2.17" evidence="3"/>
<accession>A0A916WCL8</accession>
<evidence type="ECO:0000256" key="3">
    <source>
        <dbReference type="ARBA" id="ARBA00013025"/>
    </source>
</evidence>
<dbReference type="PANTHER" id="PTHR11136">
    <property type="entry name" value="FOLYLPOLYGLUTAMATE SYNTHASE-RELATED"/>
    <property type="match status" value="1"/>
</dbReference>
<dbReference type="PANTHER" id="PTHR11136:SF0">
    <property type="entry name" value="DIHYDROFOLATE SYNTHETASE-RELATED"/>
    <property type="match status" value="1"/>
</dbReference>
<dbReference type="RefSeq" id="WP_188385602.1">
    <property type="nucleotide sequence ID" value="NZ_BMEY01000019.1"/>
</dbReference>
<dbReference type="PIRSF" id="PIRSF001563">
    <property type="entry name" value="Folylpolyglu_synth"/>
    <property type="match status" value="1"/>
</dbReference>
<comment type="caution">
    <text evidence="14">The sequence shown here is derived from an EMBL/GenBank/DDBJ whole genome shotgun (WGS) entry which is preliminary data.</text>
</comment>
<dbReference type="InterPro" id="IPR001645">
    <property type="entry name" value="Folylpolyglutamate_synth"/>
</dbReference>
<evidence type="ECO:0000313" key="14">
    <source>
        <dbReference type="EMBL" id="GGA85948.1"/>
    </source>
</evidence>
<dbReference type="EMBL" id="BMEY01000019">
    <property type="protein sequence ID" value="GGA85948.1"/>
    <property type="molecule type" value="Genomic_DNA"/>
</dbReference>
<feature type="domain" description="Mur ligase central" evidence="13">
    <location>
        <begin position="46"/>
        <end position="269"/>
    </location>
</feature>
<sequence length="420" mass="47442">MYQNLKQVELFIENRRTLGIKPGLERMNRVLDLHGNPHQNVPFIHIAGTNGKGSTLSFIKGALTSNDYKVGIFTSPSLTGLAGHILINDDEISEEQFVTIFNQLLPTIKLLDAEDLYLTEFEIITAIALLFFRDNVDIAIIETGMGGREDSTNCITPILSIITNVAMDHSHFLGESLEEIAFQKAGIIKQSVPVVIGDIPEECLPIVYKEANEKQSVIYQLNKDFLCLGKSNAIDSQLIEWRHQKNHYQFEIMMQGKHQIANIGLALMALHLLKIKLDWDKVFVALNNVSIPGRFEKVKQHPLIILDGAHNLDGMKALLNTVDDLYKTNRKVLIFAGFRDKELQKMLQIAIPVFDSVIITTFSHPRAAHAEEIVDGIDSDNIIISDWRQALENMNNQEAYFFAGSLHFIGTVRKYITDYR</sequence>
<gene>
    <name evidence="14" type="primary">folC</name>
    <name evidence="14" type="ORF">GCM10008025_31120</name>
</gene>
<comment type="catalytic activity">
    <reaction evidence="10">
        <text>(6S)-5,6,7,8-tetrahydrofolyl-(gamma-L-Glu)(n) + L-glutamate + ATP = (6S)-5,6,7,8-tetrahydrofolyl-(gamma-L-Glu)(n+1) + ADP + phosphate + H(+)</text>
        <dbReference type="Rhea" id="RHEA:10580"/>
        <dbReference type="Rhea" id="RHEA-COMP:14738"/>
        <dbReference type="Rhea" id="RHEA-COMP:14740"/>
        <dbReference type="ChEBI" id="CHEBI:15378"/>
        <dbReference type="ChEBI" id="CHEBI:29985"/>
        <dbReference type="ChEBI" id="CHEBI:30616"/>
        <dbReference type="ChEBI" id="CHEBI:43474"/>
        <dbReference type="ChEBI" id="CHEBI:141005"/>
        <dbReference type="ChEBI" id="CHEBI:456216"/>
        <dbReference type="EC" id="6.3.2.17"/>
    </reaction>
</comment>
<dbReference type="SUPFAM" id="SSF53244">
    <property type="entry name" value="MurD-like peptide ligases, peptide-binding domain"/>
    <property type="match status" value="1"/>
</dbReference>
<evidence type="ECO:0000256" key="11">
    <source>
        <dbReference type="PIRNR" id="PIRNR001563"/>
    </source>
</evidence>
<dbReference type="Gene3D" id="3.90.190.20">
    <property type="entry name" value="Mur ligase, C-terminal domain"/>
    <property type="match status" value="1"/>
</dbReference>
<evidence type="ECO:0000256" key="6">
    <source>
        <dbReference type="ARBA" id="ARBA00022741"/>
    </source>
</evidence>
<dbReference type="InterPro" id="IPR013221">
    <property type="entry name" value="Mur_ligase_cen"/>
</dbReference>
<dbReference type="GO" id="GO:0004326">
    <property type="term" value="F:tetrahydrofolylpolyglutamate synthase activity"/>
    <property type="evidence" value="ECO:0007669"/>
    <property type="project" value="UniProtKB-EC"/>
</dbReference>
<keyword evidence="4 11" id="KW-0436">Ligase</keyword>
<evidence type="ECO:0000259" key="12">
    <source>
        <dbReference type="Pfam" id="PF02875"/>
    </source>
</evidence>
<evidence type="ECO:0000313" key="15">
    <source>
        <dbReference type="Proteomes" id="UP000613512"/>
    </source>
</evidence>
<proteinExistence type="inferred from homology"/>
<dbReference type="Gene3D" id="3.40.1190.10">
    <property type="entry name" value="Mur-like, catalytic domain"/>
    <property type="match status" value="1"/>
</dbReference>
<dbReference type="SUPFAM" id="SSF53623">
    <property type="entry name" value="MurD-like peptide ligases, catalytic domain"/>
    <property type="match status" value="1"/>
</dbReference>
<reference evidence="14" key="1">
    <citation type="journal article" date="2014" name="Int. J. Syst. Evol. Microbiol.">
        <title>Complete genome sequence of Corynebacterium casei LMG S-19264T (=DSM 44701T), isolated from a smear-ripened cheese.</title>
        <authorList>
            <consortium name="US DOE Joint Genome Institute (JGI-PGF)"/>
            <person name="Walter F."/>
            <person name="Albersmeier A."/>
            <person name="Kalinowski J."/>
            <person name="Ruckert C."/>
        </authorList>
    </citation>
    <scope>NUCLEOTIDE SEQUENCE</scope>
    <source>
        <strain evidence="14">CGMCC 1.12408</strain>
    </source>
</reference>
<evidence type="ECO:0000256" key="9">
    <source>
        <dbReference type="ARBA" id="ARBA00030592"/>
    </source>
</evidence>
<keyword evidence="6 11" id="KW-0547">Nucleotide-binding</keyword>
<dbReference type="Pfam" id="PF02875">
    <property type="entry name" value="Mur_ligase_C"/>
    <property type="match status" value="1"/>
</dbReference>
<dbReference type="Proteomes" id="UP000613512">
    <property type="component" value="Unassembled WGS sequence"/>
</dbReference>
<feature type="domain" description="Mur ligase C-terminal" evidence="12">
    <location>
        <begin position="293"/>
        <end position="393"/>
    </location>
</feature>
<evidence type="ECO:0000256" key="5">
    <source>
        <dbReference type="ARBA" id="ARBA00022723"/>
    </source>
</evidence>
<evidence type="ECO:0000256" key="2">
    <source>
        <dbReference type="ARBA" id="ARBA00008276"/>
    </source>
</evidence>
<keyword evidence="15" id="KW-1185">Reference proteome</keyword>
<dbReference type="Pfam" id="PF08245">
    <property type="entry name" value="Mur_ligase_M"/>
    <property type="match status" value="1"/>
</dbReference>
<dbReference type="GO" id="GO:0046872">
    <property type="term" value="F:metal ion binding"/>
    <property type="evidence" value="ECO:0007669"/>
    <property type="project" value="UniProtKB-KW"/>
</dbReference>
<dbReference type="NCBIfam" id="TIGR01499">
    <property type="entry name" value="folC"/>
    <property type="match status" value="1"/>
</dbReference>
<dbReference type="FunFam" id="3.40.1190.10:FF:000011">
    <property type="entry name" value="Folylpolyglutamate synthase/dihydrofolate synthase"/>
    <property type="match status" value="1"/>
</dbReference>
<protein>
    <recommendedName>
        <fullName evidence="3">tetrahydrofolate synthase</fullName>
        <ecNumber evidence="3">6.3.2.17</ecNumber>
    </recommendedName>
    <alternativeName>
        <fullName evidence="9">Tetrahydrofolylpolyglutamate synthase</fullName>
    </alternativeName>
</protein>
<evidence type="ECO:0000259" key="13">
    <source>
        <dbReference type="Pfam" id="PF08245"/>
    </source>
</evidence>
<reference evidence="14" key="2">
    <citation type="submission" date="2020-09" db="EMBL/GenBank/DDBJ databases">
        <authorList>
            <person name="Sun Q."/>
            <person name="Zhou Y."/>
        </authorList>
    </citation>
    <scope>NUCLEOTIDE SEQUENCE</scope>
    <source>
        <strain evidence="14">CGMCC 1.12408</strain>
    </source>
</reference>
<name>A0A916WCL8_9BACI</name>
<evidence type="ECO:0000256" key="8">
    <source>
        <dbReference type="ARBA" id="ARBA00022842"/>
    </source>
</evidence>
<keyword evidence="5" id="KW-0479">Metal-binding</keyword>
<dbReference type="InterPro" id="IPR004101">
    <property type="entry name" value="Mur_ligase_C"/>
</dbReference>
<dbReference type="GO" id="GO:0008841">
    <property type="term" value="F:dihydrofolate synthase activity"/>
    <property type="evidence" value="ECO:0007669"/>
    <property type="project" value="TreeGrafter"/>
</dbReference>
<dbReference type="GO" id="GO:0005737">
    <property type="term" value="C:cytoplasm"/>
    <property type="evidence" value="ECO:0007669"/>
    <property type="project" value="TreeGrafter"/>
</dbReference>
<organism evidence="14 15">
    <name type="scientific">Ornithinibacillus halotolerans</name>
    <dbReference type="NCBI Taxonomy" id="1274357"/>
    <lineage>
        <taxon>Bacteria</taxon>
        <taxon>Bacillati</taxon>
        <taxon>Bacillota</taxon>
        <taxon>Bacilli</taxon>
        <taxon>Bacillales</taxon>
        <taxon>Bacillaceae</taxon>
        <taxon>Ornithinibacillus</taxon>
    </lineage>
</organism>
<dbReference type="InterPro" id="IPR036615">
    <property type="entry name" value="Mur_ligase_C_dom_sf"/>
</dbReference>
<keyword evidence="8" id="KW-0460">Magnesium</keyword>
<dbReference type="GO" id="GO:0005524">
    <property type="term" value="F:ATP binding"/>
    <property type="evidence" value="ECO:0007669"/>
    <property type="project" value="UniProtKB-KW"/>
</dbReference>
<comment type="similarity">
    <text evidence="2 11">Belongs to the folylpolyglutamate synthase family.</text>
</comment>
<evidence type="ECO:0000256" key="10">
    <source>
        <dbReference type="ARBA" id="ARBA00047493"/>
    </source>
</evidence>
<evidence type="ECO:0000256" key="1">
    <source>
        <dbReference type="ARBA" id="ARBA00001946"/>
    </source>
</evidence>
<evidence type="ECO:0000256" key="4">
    <source>
        <dbReference type="ARBA" id="ARBA00022598"/>
    </source>
</evidence>
<comment type="cofactor">
    <cofactor evidence="1">
        <name>Mg(2+)</name>
        <dbReference type="ChEBI" id="CHEBI:18420"/>
    </cofactor>
</comment>